<reference evidence="6" key="1">
    <citation type="journal article" date="2023" name="Science">
        <title>Elucidation of the pathway for biosynthesis of saponin adjuvants from the soapbark tree.</title>
        <authorList>
            <person name="Reed J."/>
            <person name="Orme A."/>
            <person name="El-Demerdash A."/>
            <person name="Owen C."/>
            <person name="Martin L.B.B."/>
            <person name="Misra R.C."/>
            <person name="Kikuchi S."/>
            <person name="Rejzek M."/>
            <person name="Martin A.C."/>
            <person name="Harkess A."/>
            <person name="Leebens-Mack J."/>
            <person name="Louveau T."/>
            <person name="Stephenson M.J."/>
            <person name="Osbourn A."/>
        </authorList>
    </citation>
    <scope>NUCLEOTIDE SEQUENCE</scope>
    <source>
        <strain evidence="6">S10</strain>
    </source>
</reference>
<dbReference type="SUPFAM" id="SSF57850">
    <property type="entry name" value="RING/U-box"/>
    <property type="match status" value="1"/>
</dbReference>
<gene>
    <name evidence="6" type="ORF">O6P43_010306</name>
</gene>
<dbReference type="EMBL" id="JARAOO010000004">
    <property type="protein sequence ID" value="KAJ7972413.1"/>
    <property type="molecule type" value="Genomic_DNA"/>
</dbReference>
<dbReference type="Pfam" id="PF12906">
    <property type="entry name" value="RINGv"/>
    <property type="match status" value="1"/>
</dbReference>
<feature type="transmembrane region" description="Helical" evidence="4">
    <location>
        <begin position="238"/>
        <end position="261"/>
    </location>
</feature>
<dbReference type="KEGG" id="qsa:O6P43_010306"/>
<dbReference type="CDD" id="cd16495">
    <property type="entry name" value="RING_CH-C4HC3_MARCH"/>
    <property type="match status" value="1"/>
</dbReference>
<accession>A0AAD7VE67</accession>
<comment type="caution">
    <text evidence="6">The sequence shown here is derived from an EMBL/GenBank/DDBJ whole genome shotgun (WGS) entry which is preliminary data.</text>
</comment>
<dbReference type="AlphaFoldDB" id="A0AAD7VE67"/>
<dbReference type="PANTHER" id="PTHR46158">
    <property type="entry name" value="OS02G0165000 PROTEIN"/>
    <property type="match status" value="1"/>
</dbReference>
<dbReference type="GO" id="GO:0008270">
    <property type="term" value="F:zinc ion binding"/>
    <property type="evidence" value="ECO:0007669"/>
    <property type="project" value="UniProtKB-KW"/>
</dbReference>
<keyword evidence="3" id="KW-0862">Zinc</keyword>
<keyword evidence="1" id="KW-0479">Metal-binding</keyword>
<feature type="transmembrane region" description="Helical" evidence="4">
    <location>
        <begin position="212"/>
        <end position="232"/>
    </location>
</feature>
<proteinExistence type="predicted"/>
<dbReference type="PROSITE" id="PS51292">
    <property type="entry name" value="ZF_RING_CH"/>
    <property type="match status" value="1"/>
</dbReference>
<evidence type="ECO:0000256" key="2">
    <source>
        <dbReference type="ARBA" id="ARBA00022771"/>
    </source>
</evidence>
<keyword evidence="4" id="KW-0472">Membrane</keyword>
<sequence>MVDPLSAKLGVQLPIHHSRSVPAFNNGNIPVGGYFHVVPTTPRVAEVTDTITSTTPAADGKDGNEIGGEDIPKEEAVCRICLIELGEDAEALKLECSCKGELALAHQECAVKWFSIKGNRTCDVCKQEVQNLPFSLLRVQGLNLLGSRAHQVEFLQYSSNSCYSQHACLLLFSGAASCFQKGIRCNCHISTLFMHIGPSCIHDCHNNGNEKICLGLCNYSIGLVVLCAHLFYSLLHMQAVLSVLIATFTGFGVTICGNSVLIDSEMEEKIACSVKSTAWFTGGDTARSSTGNLTSISDRSYPP</sequence>
<evidence type="ECO:0000313" key="6">
    <source>
        <dbReference type="EMBL" id="KAJ7972413.1"/>
    </source>
</evidence>
<dbReference type="InterPro" id="IPR013083">
    <property type="entry name" value="Znf_RING/FYVE/PHD"/>
</dbReference>
<evidence type="ECO:0000259" key="5">
    <source>
        <dbReference type="PROSITE" id="PS51292"/>
    </source>
</evidence>
<dbReference type="SMART" id="SM00744">
    <property type="entry name" value="RINGv"/>
    <property type="match status" value="1"/>
</dbReference>
<dbReference type="Gene3D" id="3.30.40.10">
    <property type="entry name" value="Zinc/RING finger domain, C3HC4 (zinc finger)"/>
    <property type="match status" value="1"/>
</dbReference>
<keyword evidence="7" id="KW-1185">Reference proteome</keyword>
<organism evidence="6 7">
    <name type="scientific">Quillaja saponaria</name>
    <name type="common">Soap bark tree</name>
    <dbReference type="NCBI Taxonomy" id="32244"/>
    <lineage>
        <taxon>Eukaryota</taxon>
        <taxon>Viridiplantae</taxon>
        <taxon>Streptophyta</taxon>
        <taxon>Embryophyta</taxon>
        <taxon>Tracheophyta</taxon>
        <taxon>Spermatophyta</taxon>
        <taxon>Magnoliopsida</taxon>
        <taxon>eudicotyledons</taxon>
        <taxon>Gunneridae</taxon>
        <taxon>Pentapetalae</taxon>
        <taxon>rosids</taxon>
        <taxon>fabids</taxon>
        <taxon>Fabales</taxon>
        <taxon>Quillajaceae</taxon>
        <taxon>Quillaja</taxon>
    </lineage>
</organism>
<dbReference type="InterPro" id="IPR011016">
    <property type="entry name" value="Znf_RING-CH"/>
</dbReference>
<evidence type="ECO:0000313" key="7">
    <source>
        <dbReference type="Proteomes" id="UP001163823"/>
    </source>
</evidence>
<keyword evidence="4" id="KW-0812">Transmembrane</keyword>
<name>A0AAD7VE67_QUISA</name>
<dbReference type="Proteomes" id="UP001163823">
    <property type="component" value="Chromosome 4"/>
</dbReference>
<protein>
    <submittedName>
        <fullName evidence="6">RING/U-box superfamily protein</fullName>
    </submittedName>
</protein>
<dbReference type="PANTHER" id="PTHR46158:SF10">
    <property type="entry name" value="RING-CH-TYPE DOMAIN-CONTAINING PROTEIN"/>
    <property type="match status" value="1"/>
</dbReference>
<feature type="domain" description="RING-CH-type" evidence="5">
    <location>
        <begin position="70"/>
        <end position="132"/>
    </location>
</feature>
<evidence type="ECO:0000256" key="1">
    <source>
        <dbReference type="ARBA" id="ARBA00022723"/>
    </source>
</evidence>
<evidence type="ECO:0000256" key="3">
    <source>
        <dbReference type="ARBA" id="ARBA00022833"/>
    </source>
</evidence>
<evidence type="ECO:0000256" key="4">
    <source>
        <dbReference type="SAM" id="Phobius"/>
    </source>
</evidence>
<keyword evidence="4" id="KW-1133">Transmembrane helix</keyword>
<keyword evidence="2" id="KW-0863">Zinc-finger</keyword>